<feature type="compositionally biased region" description="Basic and acidic residues" evidence="1">
    <location>
        <begin position="552"/>
        <end position="580"/>
    </location>
</feature>
<feature type="compositionally biased region" description="Polar residues" evidence="1">
    <location>
        <begin position="1062"/>
        <end position="1075"/>
    </location>
</feature>
<feature type="compositionally biased region" description="Basic and acidic residues" evidence="1">
    <location>
        <begin position="966"/>
        <end position="1002"/>
    </location>
</feature>
<protein>
    <submittedName>
        <fullName evidence="2">Transcriptional regulator ATRX-like isoform X1</fullName>
    </submittedName>
</protein>
<feature type="region of interest" description="Disordered" evidence="1">
    <location>
        <begin position="377"/>
        <end position="604"/>
    </location>
</feature>
<feature type="compositionally biased region" description="Basic and acidic residues" evidence="1">
    <location>
        <begin position="533"/>
        <end position="545"/>
    </location>
</feature>
<name>A0AAD8DB13_ACIOX</name>
<feature type="region of interest" description="Disordered" evidence="1">
    <location>
        <begin position="799"/>
        <end position="1101"/>
    </location>
</feature>
<sequence length="1101" mass="121332">MSERETEVINREGEGGKEVVQVITGPDNETESETEQALSDKEAETTEKGNSDGQQSVQSAEMRIEGVTDKVSGEENELAQDPTEKVNEANCIGEERVQKAEDTHIEGKETQEEGDVKQVTEEVEVEGLVKDDVLGEGDAIYEQGEIDELMEEKEPVASTGNEEKVEYEIAPGLTEKVDEAYRIGEERVQKAEDTHIEGKETQEEGDVKQVTEEVEVEGLVKDDVLGEEKMIPEHGEIDKLMENKEPGASTGSEEKVEHEIAQGLTEKAEEKNNYAGEDRVRSAEDVNTKVTQDENLDSTDIMEMTVTEGDVKQVTEKVGDEGLVQLEKTGIAGECQEELDSDVVKSKDASSCVAQKEHEEQEGVTMETKAAQIEEEVTRECVTPSLEHGHESGEIEGSEKAPQNIAIREPETSCNDSIVMEEVTVRSDVQAGSEKQEFVSLETETKQEEEVQAGDGMTPIMVHHEPDSEDKGVSEEVLPHGPEDEPEVNCESDTTNSNVEGVTDENDSKEKCGGDVTASCVVEEVDQEVSIPLEDKGGDIEEAKNEIGNCSQKDEGEGLKQDNLKKEDSEKKVQSQKTEDQNEEDKLENETNLESQTAAEQDVEGMANVETVQENIMGRVIAQGSGDDVKEEPLFGGESQKVISEDYIETIEEETSTVNKEVKGTESQNIDPAVVKDVIESKGETVVQCEICVEKVDVELDHQDNLDDEIHPENLETVGTVAEDSKPSDNSELAPADKVASQSTIEVETLKDEKINQGLEPTVTAADKIISECMFPDGSEQEKTDIGKETDETVVQQTTADISEDAISEEMATAEKKVDAFNLEKERESKDQKPQHEHQDEAQEVKQEVTSKEAVEEKSAEKVEENIPDDFQEKDKAPAKEEKQDETQLTQKEVQEEKGEAEEEEEDEEEDNEEDEEGESFDFDDEVEQDLEESDQKVCLEDPLKEKETQQQGAETNDSSPVTKTDSQDKEQRSEKGDVDQLKTQDSESEKTGGEQNQREMEVCSAGSQGSVKESGERGQQGEDGNKQGDIGRELEKELGEGTKRQSISEDNVGEPVGQKPDSVQDTELSKSGSTEDLGKQDAAKGSKKGKGKNKDECRMS</sequence>
<feature type="compositionally biased region" description="Polar residues" evidence="1">
    <location>
        <begin position="491"/>
        <end position="500"/>
    </location>
</feature>
<organism evidence="2 3">
    <name type="scientific">Acipenser oxyrinchus oxyrinchus</name>
    <dbReference type="NCBI Taxonomy" id="40147"/>
    <lineage>
        <taxon>Eukaryota</taxon>
        <taxon>Metazoa</taxon>
        <taxon>Chordata</taxon>
        <taxon>Craniata</taxon>
        <taxon>Vertebrata</taxon>
        <taxon>Euteleostomi</taxon>
        <taxon>Actinopterygii</taxon>
        <taxon>Chondrostei</taxon>
        <taxon>Acipenseriformes</taxon>
        <taxon>Acipenseridae</taxon>
        <taxon>Acipenser</taxon>
    </lineage>
</organism>
<keyword evidence="3" id="KW-1185">Reference proteome</keyword>
<feature type="compositionally biased region" description="Basic and acidic residues" evidence="1">
    <location>
        <begin position="218"/>
        <end position="245"/>
    </location>
</feature>
<feature type="compositionally biased region" description="Basic and acidic residues" evidence="1">
    <location>
        <begin position="1014"/>
        <end position="1048"/>
    </location>
</feature>
<accession>A0AAD8DB13</accession>
<feature type="compositionally biased region" description="Basic and acidic residues" evidence="1">
    <location>
        <begin position="934"/>
        <end position="949"/>
    </location>
</feature>
<feature type="compositionally biased region" description="Basic and acidic residues" evidence="1">
    <location>
        <begin position="82"/>
        <end position="118"/>
    </location>
</feature>
<feature type="region of interest" description="Disordered" evidence="1">
    <location>
        <begin position="1"/>
        <end position="118"/>
    </location>
</feature>
<evidence type="ECO:0000313" key="3">
    <source>
        <dbReference type="Proteomes" id="UP001230051"/>
    </source>
</evidence>
<feature type="compositionally biased region" description="Basic and acidic residues" evidence="1">
    <location>
        <begin position="188"/>
        <end position="211"/>
    </location>
</feature>
<feature type="region of interest" description="Disordered" evidence="1">
    <location>
        <begin position="151"/>
        <end position="171"/>
    </location>
</feature>
<feature type="compositionally biased region" description="Basic and acidic residues" evidence="1">
    <location>
        <begin position="1"/>
        <end position="17"/>
    </location>
</feature>
<feature type="compositionally biased region" description="Polar residues" evidence="1">
    <location>
        <begin position="950"/>
        <end position="965"/>
    </location>
</feature>
<reference evidence="2" key="1">
    <citation type="submission" date="2022-02" db="EMBL/GenBank/DDBJ databases">
        <title>Atlantic sturgeon de novo genome assembly.</title>
        <authorList>
            <person name="Stock M."/>
            <person name="Klopp C."/>
            <person name="Guiguen Y."/>
            <person name="Cabau C."/>
            <person name="Parinello H."/>
            <person name="Santidrian Yebra-Pimentel E."/>
            <person name="Kuhl H."/>
            <person name="Dirks R.P."/>
            <person name="Guessner J."/>
            <person name="Wuertz S."/>
            <person name="Du K."/>
            <person name="Schartl M."/>
        </authorList>
    </citation>
    <scope>NUCLEOTIDE SEQUENCE</scope>
    <source>
        <strain evidence="2">STURGEONOMICS-FGT-2020</strain>
        <tissue evidence="2">Whole blood</tissue>
    </source>
</reference>
<gene>
    <name evidence="2" type="ORF">AOXY_G14491</name>
</gene>
<feature type="region of interest" description="Disordered" evidence="1">
    <location>
        <begin position="188"/>
        <end position="299"/>
    </location>
</feature>
<feature type="compositionally biased region" description="Polar residues" evidence="1">
    <location>
        <begin position="590"/>
        <end position="599"/>
    </location>
</feature>
<dbReference type="AlphaFoldDB" id="A0AAD8DB13"/>
<feature type="region of interest" description="Disordered" evidence="1">
    <location>
        <begin position="720"/>
        <end position="742"/>
    </location>
</feature>
<evidence type="ECO:0000256" key="1">
    <source>
        <dbReference type="SAM" id="MobiDB-lite"/>
    </source>
</evidence>
<comment type="caution">
    <text evidence="2">The sequence shown here is derived from an EMBL/GenBank/DDBJ whole genome shotgun (WGS) entry which is preliminary data.</text>
</comment>
<feature type="compositionally biased region" description="Basic and acidic residues" evidence="1">
    <location>
        <begin position="62"/>
        <end position="73"/>
    </location>
</feature>
<feature type="compositionally biased region" description="Basic and acidic residues" evidence="1">
    <location>
        <begin position="813"/>
        <end position="886"/>
    </location>
</feature>
<feature type="compositionally biased region" description="Acidic residues" evidence="1">
    <location>
        <begin position="899"/>
        <end position="933"/>
    </location>
</feature>
<feature type="compositionally biased region" description="Basic and acidic residues" evidence="1">
    <location>
        <begin position="462"/>
        <end position="483"/>
    </location>
</feature>
<feature type="compositionally biased region" description="Basic and acidic residues" evidence="1">
    <location>
        <begin position="252"/>
        <end position="287"/>
    </location>
</feature>
<dbReference type="Proteomes" id="UP001230051">
    <property type="component" value="Unassembled WGS sequence"/>
</dbReference>
<feature type="compositionally biased region" description="Basic and acidic residues" evidence="1">
    <location>
        <begin position="38"/>
        <end position="50"/>
    </location>
</feature>
<feature type="compositionally biased region" description="Basic and acidic residues" evidence="1">
    <location>
        <begin position="387"/>
        <end position="399"/>
    </location>
</feature>
<proteinExistence type="predicted"/>
<dbReference type="EMBL" id="JAGXEW010000012">
    <property type="protein sequence ID" value="KAK1165850.1"/>
    <property type="molecule type" value="Genomic_DNA"/>
</dbReference>
<evidence type="ECO:0000313" key="2">
    <source>
        <dbReference type="EMBL" id="KAK1165850.1"/>
    </source>
</evidence>